<proteinExistence type="predicted"/>
<evidence type="ECO:0000313" key="2">
    <source>
        <dbReference type="WBParaSite" id="nRc.2.0.1.t34620-RA"/>
    </source>
</evidence>
<name>A0A915K8W5_ROMCU</name>
<sequence length="60" mass="7149">KLHNNCTGLNIVLDPNTITVFDDLRLVATQEFIKLFDDFERQWMLNTMYIDLGSHFRFNN</sequence>
<dbReference type="Proteomes" id="UP000887565">
    <property type="component" value="Unplaced"/>
</dbReference>
<protein>
    <submittedName>
        <fullName evidence="2">Uncharacterized protein</fullName>
    </submittedName>
</protein>
<organism evidence="1 2">
    <name type="scientific">Romanomermis culicivorax</name>
    <name type="common">Nematode worm</name>
    <dbReference type="NCBI Taxonomy" id="13658"/>
    <lineage>
        <taxon>Eukaryota</taxon>
        <taxon>Metazoa</taxon>
        <taxon>Ecdysozoa</taxon>
        <taxon>Nematoda</taxon>
        <taxon>Enoplea</taxon>
        <taxon>Dorylaimia</taxon>
        <taxon>Mermithida</taxon>
        <taxon>Mermithoidea</taxon>
        <taxon>Mermithidae</taxon>
        <taxon>Romanomermis</taxon>
    </lineage>
</organism>
<dbReference type="AlphaFoldDB" id="A0A915K8W5"/>
<reference evidence="2" key="1">
    <citation type="submission" date="2022-11" db="UniProtKB">
        <authorList>
            <consortium name="WormBaseParasite"/>
        </authorList>
    </citation>
    <scope>IDENTIFICATION</scope>
</reference>
<evidence type="ECO:0000313" key="1">
    <source>
        <dbReference type="Proteomes" id="UP000887565"/>
    </source>
</evidence>
<keyword evidence="1" id="KW-1185">Reference proteome</keyword>
<accession>A0A915K8W5</accession>
<dbReference type="WBParaSite" id="nRc.2.0.1.t34620-RA">
    <property type="protein sequence ID" value="nRc.2.0.1.t34620-RA"/>
    <property type="gene ID" value="nRc.2.0.1.g34620"/>
</dbReference>